<dbReference type="AlphaFoldDB" id="A0A7E5A288"/>
<feature type="compositionally biased region" description="Basic and acidic residues" evidence="3">
    <location>
        <begin position="55"/>
        <end position="67"/>
    </location>
</feature>
<feature type="region of interest" description="Disordered" evidence="3">
    <location>
        <begin position="295"/>
        <end position="393"/>
    </location>
</feature>
<name>A0A7E5A288_PANRE</name>
<dbReference type="SMART" id="SM01233">
    <property type="entry name" value="HABP4_PAI-RBP1"/>
    <property type="match status" value="1"/>
</dbReference>
<feature type="compositionally biased region" description="Basic and acidic residues" evidence="3">
    <location>
        <begin position="323"/>
        <end position="373"/>
    </location>
</feature>
<evidence type="ECO:0000259" key="4">
    <source>
        <dbReference type="SMART" id="SM01233"/>
    </source>
</evidence>
<dbReference type="GO" id="GO:0003723">
    <property type="term" value="F:RNA binding"/>
    <property type="evidence" value="ECO:0007669"/>
    <property type="project" value="InterPro"/>
</dbReference>
<evidence type="ECO:0000256" key="3">
    <source>
        <dbReference type="SAM" id="MobiDB-lite"/>
    </source>
</evidence>
<keyword evidence="2" id="KW-0963">Cytoplasm</keyword>
<keyword evidence="5" id="KW-1185">Reference proteome</keyword>
<dbReference type="Pfam" id="PF09598">
    <property type="entry name" value="Stm1_N"/>
    <property type="match status" value="1"/>
</dbReference>
<dbReference type="InterPro" id="IPR006861">
    <property type="entry name" value="HABP4_PAIRBP1-bd"/>
</dbReference>
<feature type="region of interest" description="Disordered" evidence="3">
    <location>
        <begin position="1"/>
        <end position="243"/>
    </location>
</feature>
<dbReference type="InterPro" id="IPR039764">
    <property type="entry name" value="HABP4/SERBP1-like"/>
</dbReference>
<dbReference type="GO" id="GO:0005737">
    <property type="term" value="C:cytoplasm"/>
    <property type="evidence" value="ECO:0007669"/>
    <property type="project" value="UniProtKB-SubCell"/>
</dbReference>
<feature type="compositionally biased region" description="Polar residues" evidence="3">
    <location>
        <begin position="379"/>
        <end position="393"/>
    </location>
</feature>
<protein>
    <submittedName>
        <fullName evidence="6">HABP4_PAI-RBP1 domain-containing protein</fullName>
    </submittedName>
</protein>
<feature type="compositionally biased region" description="Basic and acidic residues" evidence="3">
    <location>
        <begin position="108"/>
        <end position="177"/>
    </location>
</feature>
<dbReference type="Pfam" id="PF04774">
    <property type="entry name" value="HABP4_PAI-RBP1"/>
    <property type="match status" value="1"/>
</dbReference>
<dbReference type="PANTHER" id="PTHR12299">
    <property type="entry name" value="HYALURONIC ACID-BINDING PROTEIN 4"/>
    <property type="match status" value="1"/>
</dbReference>
<dbReference type="InterPro" id="IPR019084">
    <property type="entry name" value="STM1-like_N"/>
</dbReference>
<reference evidence="5" key="1">
    <citation type="journal article" date="2013" name="Genetics">
        <title>The draft genome and transcriptome of Panagrellus redivivus are shaped by the harsh demands of a free-living lifestyle.</title>
        <authorList>
            <person name="Srinivasan J."/>
            <person name="Dillman A.R."/>
            <person name="Macchietto M.G."/>
            <person name="Heikkinen L."/>
            <person name="Lakso M."/>
            <person name="Fracchia K.M."/>
            <person name="Antoshechkin I."/>
            <person name="Mortazavi A."/>
            <person name="Wong G."/>
            <person name="Sternberg P.W."/>
        </authorList>
    </citation>
    <scope>NUCLEOTIDE SEQUENCE [LARGE SCALE GENOMIC DNA]</scope>
    <source>
        <strain evidence="5">MT8872</strain>
    </source>
</reference>
<feature type="compositionally biased region" description="Low complexity" evidence="3">
    <location>
        <begin position="209"/>
        <end position="220"/>
    </location>
</feature>
<organism evidence="5 6">
    <name type="scientific">Panagrellus redivivus</name>
    <name type="common">Microworm</name>
    <dbReference type="NCBI Taxonomy" id="6233"/>
    <lineage>
        <taxon>Eukaryota</taxon>
        <taxon>Metazoa</taxon>
        <taxon>Ecdysozoa</taxon>
        <taxon>Nematoda</taxon>
        <taxon>Chromadorea</taxon>
        <taxon>Rhabditida</taxon>
        <taxon>Tylenchina</taxon>
        <taxon>Panagrolaimomorpha</taxon>
        <taxon>Panagrolaimoidea</taxon>
        <taxon>Panagrolaimidae</taxon>
        <taxon>Panagrellus</taxon>
    </lineage>
</organism>
<dbReference type="Gene3D" id="6.10.140.1040">
    <property type="match status" value="1"/>
</dbReference>
<evidence type="ECO:0000256" key="1">
    <source>
        <dbReference type="ARBA" id="ARBA00004496"/>
    </source>
</evidence>
<dbReference type="Proteomes" id="UP000492821">
    <property type="component" value="Unassembled WGS sequence"/>
</dbReference>
<feature type="domain" description="Hyaluronan/mRNA-binding protein" evidence="4">
    <location>
        <begin position="174"/>
        <end position="271"/>
    </location>
</feature>
<dbReference type="PANTHER" id="PTHR12299:SF17">
    <property type="entry name" value="AT19571P-RELATED"/>
    <property type="match status" value="1"/>
</dbReference>
<evidence type="ECO:0000313" key="6">
    <source>
        <dbReference type="WBParaSite" id="Pan_g9540.t1"/>
    </source>
</evidence>
<comment type="subcellular location">
    <subcellularLocation>
        <location evidence="1">Cytoplasm</location>
    </subcellularLocation>
</comment>
<evidence type="ECO:0000313" key="5">
    <source>
        <dbReference type="Proteomes" id="UP000492821"/>
    </source>
</evidence>
<dbReference type="GO" id="GO:0005634">
    <property type="term" value="C:nucleus"/>
    <property type="evidence" value="ECO:0007669"/>
    <property type="project" value="TreeGrafter"/>
</dbReference>
<proteinExistence type="predicted"/>
<reference evidence="6" key="2">
    <citation type="submission" date="2020-10" db="UniProtKB">
        <authorList>
            <consortium name="WormBaseParasite"/>
        </authorList>
    </citation>
    <scope>IDENTIFICATION</scope>
</reference>
<feature type="compositionally biased region" description="Basic and acidic residues" evidence="3">
    <location>
        <begin position="82"/>
        <end position="101"/>
    </location>
</feature>
<evidence type="ECO:0000256" key="2">
    <source>
        <dbReference type="ARBA" id="ARBA00022490"/>
    </source>
</evidence>
<sequence>MVEYGVVTSNKFNFLSDDESADPSQILSKAAVIKKTKSTTVQPAAPPAPTNTVPKPERPAKDADVKPRGPAPRGGRGGPRRGAGEGREGRPERHGDGENRGPRGPRGPRREDGEGRPPRREYDASRRREDGEGRPPRREYNQERNADGELIEGEDRRRGPPRGERGGRGRGAFRGDRTSGTGARAGAKRDTHGKGNWGTQEDELKGETEPVVEGAAAVEKPVVEGEEAVEKPAEAVVEEKEEEAPTFTLEEWKKLHQVDNSNFNVRKANEDKKLNLVPIKKEDLGEKEVEEFITLRREPKKKHVDISVNFTDSNRGGGGYGNRGDRPARGRGAPRGDRQGDRAPRGDRQGDRAPRGDRPQGDRPARGGHDRPARGGQGPRNQGFNLNSDFPAL</sequence>
<feature type="compositionally biased region" description="Gly residues" evidence="3">
    <location>
        <begin position="72"/>
        <end position="81"/>
    </location>
</feature>
<accession>A0A7E5A288</accession>
<dbReference type="WBParaSite" id="Pan_g9540.t1">
    <property type="protein sequence ID" value="Pan_g9540.t1"/>
    <property type="gene ID" value="Pan_g9540"/>
</dbReference>